<protein>
    <submittedName>
        <fullName evidence="2">Uncharacterized protein</fullName>
    </submittedName>
</protein>
<reference evidence="2 3" key="1">
    <citation type="journal article" date="2018" name="Mol. Genet. Genomics">
        <title>The red deer Cervus elaphus genome CerEla1.0: sequencing, annotating, genes, and chromosomes.</title>
        <authorList>
            <person name="Bana N.A."/>
            <person name="Nyiri A."/>
            <person name="Nagy J."/>
            <person name="Frank K."/>
            <person name="Nagy T."/>
            <person name="Steger V."/>
            <person name="Schiller M."/>
            <person name="Lakatos P."/>
            <person name="Sugar L."/>
            <person name="Horn P."/>
            <person name="Barta E."/>
            <person name="Orosz L."/>
        </authorList>
    </citation>
    <scope>NUCLEOTIDE SEQUENCE [LARGE SCALE GENOMIC DNA]</scope>
    <source>
        <strain evidence="2">Hungarian</strain>
    </source>
</reference>
<dbReference type="EMBL" id="MKHE01000005">
    <property type="protein sequence ID" value="OWK14860.1"/>
    <property type="molecule type" value="Genomic_DNA"/>
</dbReference>
<keyword evidence="3" id="KW-1185">Reference proteome</keyword>
<name>A0A212D9E4_CEREH</name>
<evidence type="ECO:0000256" key="1">
    <source>
        <dbReference type="SAM" id="MobiDB-lite"/>
    </source>
</evidence>
<comment type="caution">
    <text evidence="2">The sequence shown here is derived from an EMBL/GenBank/DDBJ whole genome shotgun (WGS) entry which is preliminary data.</text>
</comment>
<proteinExistence type="predicted"/>
<organism evidence="2 3">
    <name type="scientific">Cervus elaphus hippelaphus</name>
    <name type="common">European red deer</name>
    <dbReference type="NCBI Taxonomy" id="46360"/>
    <lineage>
        <taxon>Eukaryota</taxon>
        <taxon>Metazoa</taxon>
        <taxon>Chordata</taxon>
        <taxon>Craniata</taxon>
        <taxon>Vertebrata</taxon>
        <taxon>Euteleostomi</taxon>
        <taxon>Mammalia</taxon>
        <taxon>Eutheria</taxon>
        <taxon>Laurasiatheria</taxon>
        <taxon>Artiodactyla</taxon>
        <taxon>Ruminantia</taxon>
        <taxon>Pecora</taxon>
        <taxon>Cervidae</taxon>
        <taxon>Cervinae</taxon>
        <taxon>Cervus</taxon>
    </lineage>
</organism>
<feature type="region of interest" description="Disordered" evidence="1">
    <location>
        <begin position="105"/>
        <end position="147"/>
    </location>
</feature>
<evidence type="ECO:0000313" key="2">
    <source>
        <dbReference type="EMBL" id="OWK14860.1"/>
    </source>
</evidence>
<dbReference type="Proteomes" id="UP000242450">
    <property type="component" value="Chromosome 5"/>
</dbReference>
<dbReference type="AlphaFoldDB" id="A0A212D9E4"/>
<gene>
    <name evidence="2" type="ORF">Celaphus_00001451</name>
</gene>
<evidence type="ECO:0000313" key="3">
    <source>
        <dbReference type="Proteomes" id="UP000242450"/>
    </source>
</evidence>
<accession>A0A212D9E4</accession>
<sequence>MGLVPWKTLQRPVPGRTLEDSRREGWILRMRQKDRRSECDAVHTKCSDLVHTKCSDLVNSAAQPMGDAVLGHQKPTGVVISWPTRAKGTQGQSTLASVALKAQLRSQHGEEGTEISALKQEPGCKRTSLAGHPDPPQPCSETLEPAL</sequence>